<sequence length="353" mass="36880">MVAVREMVERLLELVPRGPTMLARVVGTSGPGPREPGAAMMLGPDGTVFGSLSGGCVEAAVVAAAQPVIAGGPATLERFGYVREDAVEVGLPCGGELRVFVERVDSSRLPVLERLRRALAAGEPVVLATTLDADAAWSVLDDGEPDGEPGDGLRHEAAALLAEGRSAIAAAAPVFLHVAPAPPRMIVSGANDFARALTGVGGRLGYRMTLVDARAAFAQPARFPAAHEVVVDWPHRYLAAEQAAGRIDARTVVCVLGHDAKFDVPMLRTALTLPGVGFVGALASRRTHAARLARLREDGLDEATLARLHSPLGLDLNARTPEETAISIVAQILAERSGATGRALDRMSGPIHR</sequence>
<evidence type="ECO:0008006" key="5">
    <source>
        <dbReference type="Google" id="ProtNLM"/>
    </source>
</evidence>
<proteinExistence type="predicted"/>
<reference evidence="3 4" key="1">
    <citation type="journal article" date="2004" name="Proc. Natl. Acad. Sci. U.S.A.">
        <title>The complete genomic sequence of Nocardia farcinica IFM 10152.</title>
        <authorList>
            <person name="Ishikawa J."/>
            <person name="Yamashita A."/>
            <person name="Mikami Y."/>
            <person name="Hoshino Y."/>
            <person name="Kurita H."/>
            <person name="Hotta K."/>
            <person name="Shiba T."/>
            <person name="Hattori M."/>
        </authorList>
    </citation>
    <scope>NUCLEOTIDE SEQUENCE [LARGE SCALE GENOMIC DNA]</scope>
    <source>
        <strain evidence="3 4">IFM 10152</strain>
    </source>
</reference>
<dbReference type="Gene3D" id="3.40.50.720">
    <property type="entry name" value="NAD(P)-binding Rossmann-like Domain"/>
    <property type="match status" value="1"/>
</dbReference>
<dbReference type="InterPro" id="IPR052698">
    <property type="entry name" value="MoCofactor_Util/Proc"/>
</dbReference>
<evidence type="ECO:0000259" key="1">
    <source>
        <dbReference type="Pfam" id="PF02625"/>
    </source>
</evidence>
<dbReference type="EMBL" id="AP006618">
    <property type="protein sequence ID" value="BAD59587.1"/>
    <property type="molecule type" value="Genomic_DNA"/>
</dbReference>
<dbReference type="PANTHER" id="PTHR30388">
    <property type="entry name" value="ALDEHYDE OXIDOREDUCTASE MOLYBDENUM COFACTOR ASSEMBLY PROTEIN"/>
    <property type="match status" value="1"/>
</dbReference>
<organism evidence="3 4">
    <name type="scientific">Nocardia farcinica (strain IFM 10152)</name>
    <dbReference type="NCBI Taxonomy" id="247156"/>
    <lineage>
        <taxon>Bacteria</taxon>
        <taxon>Bacillati</taxon>
        <taxon>Actinomycetota</taxon>
        <taxon>Actinomycetes</taxon>
        <taxon>Mycobacteriales</taxon>
        <taxon>Nocardiaceae</taxon>
        <taxon>Nocardia</taxon>
    </lineage>
</organism>
<gene>
    <name evidence="3" type="ordered locus">NFA_47350</name>
</gene>
<feature type="domain" description="XdhC Rossmann" evidence="2">
    <location>
        <begin position="185"/>
        <end position="332"/>
    </location>
</feature>
<keyword evidence="4" id="KW-1185">Reference proteome</keyword>
<accession>Q5YQF4</accession>
<dbReference type="HOGENOM" id="CLU_041115_1_0_11"/>
<protein>
    <recommendedName>
        <fullName evidence="5">Xanthine dehydrogenase accessory protein XdhC</fullName>
    </recommendedName>
</protein>
<dbReference type="STRING" id="247156.NFA_47350"/>
<name>Q5YQF4_NOCFA</name>
<dbReference type="Pfam" id="PF13478">
    <property type="entry name" value="XdhC_C"/>
    <property type="match status" value="1"/>
</dbReference>
<dbReference type="Pfam" id="PF02625">
    <property type="entry name" value="XdhC_CoxI"/>
    <property type="match status" value="1"/>
</dbReference>
<dbReference type="Proteomes" id="UP000006820">
    <property type="component" value="Chromosome"/>
</dbReference>
<dbReference type="InterPro" id="IPR027051">
    <property type="entry name" value="XdhC_Rossmann_dom"/>
</dbReference>
<dbReference type="PANTHER" id="PTHR30388:SF4">
    <property type="entry name" value="MOLYBDENUM COFACTOR INSERTION CHAPERONE PAOD"/>
    <property type="match status" value="1"/>
</dbReference>
<evidence type="ECO:0000259" key="2">
    <source>
        <dbReference type="Pfam" id="PF13478"/>
    </source>
</evidence>
<evidence type="ECO:0000313" key="4">
    <source>
        <dbReference type="Proteomes" id="UP000006820"/>
    </source>
</evidence>
<feature type="domain" description="XdhC- CoxI" evidence="1">
    <location>
        <begin position="18"/>
        <end position="80"/>
    </location>
</feature>
<dbReference type="InterPro" id="IPR003777">
    <property type="entry name" value="XdhC_CoxI"/>
</dbReference>
<dbReference type="KEGG" id="nfa:NFA_47350"/>
<evidence type="ECO:0000313" key="3">
    <source>
        <dbReference type="EMBL" id="BAD59587.1"/>
    </source>
</evidence>
<dbReference type="eggNOG" id="COG1975">
    <property type="taxonomic scope" value="Bacteria"/>
</dbReference>
<dbReference type="AlphaFoldDB" id="Q5YQF4"/>